<dbReference type="CDD" id="cd16917">
    <property type="entry name" value="HATPase_UhpB-NarQ-NarX-like"/>
    <property type="match status" value="1"/>
</dbReference>
<evidence type="ECO:0000256" key="5">
    <source>
        <dbReference type="ARBA" id="ARBA00017322"/>
    </source>
</evidence>
<keyword evidence="7" id="KW-0963">Cytoplasm</keyword>
<keyword evidence="14" id="KW-0408">Iron</keyword>
<evidence type="ECO:0000256" key="18">
    <source>
        <dbReference type="ARBA" id="ARBA00030800"/>
    </source>
</evidence>
<keyword evidence="12" id="KW-0418">Kinase</keyword>
<feature type="chain" id="PRO_5037691157" description="Oxygen sensor histidine kinase NreB" evidence="21">
    <location>
        <begin position="22"/>
        <end position="736"/>
    </location>
</feature>
<dbReference type="EC" id="2.7.13.3" evidence="4"/>
<keyword evidence="6" id="KW-0004">4Fe-4S</keyword>
<feature type="transmembrane region" description="Helical" evidence="20">
    <location>
        <begin position="476"/>
        <end position="498"/>
    </location>
</feature>
<accession>A0A917I381</accession>
<keyword evidence="24" id="KW-1185">Reference proteome</keyword>
<dbReference type="Pfam" id="PF07730">
    <property type="entry name" value="HisKA_3"/>
    <property type="match status" value="1"/>
</dbReference>
<dbReference type="SMART" id="SM00387">
    <property type="entry name" value="HATPase_c"/>
    <property type="match status" value="1"/>
</dbReference>
<dbReference type="Gene3D" id="3.30.565.10">
    <property type="entry name" value="Histidine kinase-like ATPase, C-terminal domain"/>
    <property type="match status" value="1"/>
</dbReference>
<dbReference type="Proteomes" id="UP000660862">
    <property type="component" value="Unassembled WGS sequence"/>
</dbReference>
<dbReference type="GO" id="GO:0000155">
    <property type="term" value="F:phosphorelay sensor kinase activity"/>
    <property type="evidence" value="ECO:0007669"/>
    <property type="project" value="InterPro"/>
</dbReference>
<dbReference type="InterPro" id="IPR011712">
    <property type="entry name" value="Sig_transdc_His_kin_sub3_dim/P"/>
</dbReference>
<dbReference type="InterPro" id="IPR004358">
    <property type="entry name" value="Sig_transdc_His_kin-like_C"/>
</dbReference>
<evidence type="ECO:0000259" key="22">
    <source>
        <dbReference type="PROSITE" id="PS50109"/>
    </source>
</evidence>
<keyword evidence="11" id="KW-0547">Nucleotide-binding</keyword>
<dbReference type="RefSeq" id="WP_229738943.1">
    <property type="nucleotide sequence ID" value="NZ_BMER01000007.1"/>
</dbReference>
<evidence type="ECO:0000256" key="3">
    <source>
        <dbReference type="ARBA" id="ARBA00004496"/>
    </source>
</evidence>
<dbReference type="GO" id="GO:0046983">
    <property type="term" value="F:protein dimerization activity"/>
    <property type="evidence" value="ECO:0007669"/>
    <property type="project" value="InterPro"/>
</dbReference>
<evidence type="ECO:0000256" key="16">
    <source>
        <dbReference type="ARBA" id="ARBA00023014"/>
    </source>
</evidence>
<dbReference type="InterPro" id="IPR036890">
    <property type="entry name" value="HATPase_C_sf"/>
</dbReference>
<evidence type="ECO:0000256" key="20">
    <source>
        <dbReference type="SAM" id="Phobius"/>
    </source>
</evidence>
<dbReference type="InterPro" id="IPR019734">
    <property type="entry name" value="TPR_rpt"/>
</dbReference>
<dbReference type="InterPro" id="IPR003594">
    <property type="entry name" value="HATPase_dom"/>
</dbReference>
<dbReference type="Pfam" id="PF13374">
    <property type="entry name" value="TPR_10"/>
    <property type="match status" value="1"/>
</dbReference>
<dbReference type="PRINTS" id="PR00344">
    <property type="entry name" value="BCTRLSENSOR"/>
</dbReference>
<dbReference type="PROSITE" id="PS50005">
    <property type="entry name" value="TPR"/>
    <property type="match status" value="2"/>
</dbReference>
<evidence type="ECO:0000256" key="9">
    <source>
        <dbReference type="ARBA" id="ARBA00022679"/>
    </source>
</evidence>
<feature type="signal peptide" evidence="21">
    <location>
        <begin position="1"/>
        <end position="21"/>
    </location>
</feature>
<feature type="domain" description="Histidine kinase" evidence="22">
    <location>
        <begin position="645"/>
        <end position="732"/>
    </location>
</feature>
<dbReference type="Pfam" id="PF13414">
    <property type="entry name" value="TPR_11"/>
    <property type="match status" value="1"/>
</dbReference>
<comment type="subcellular location">
    <subcellularLocation>
        <location evidence="3">Cytoplasm</location>
    </subcellularLocation>
</comment>
<keyword evidence="19" id="KW-0802">TPR repeat</keyword>
<evidence type="ECO:0000256" key="4">
    <source>
        <dbReference type="ARBA" id="ARBA00012438"/>
    </source>
</evidence>
<dbReference type="GO" id="GO:0016020">
    <property type="term" value="C:membrane"/>
    <property type="evidence" value="ECO:0007669"/>
    <property type="project" value="InterPro"/>
</dbReference>
<dbReference type="Gene3D" id="1.20.5.1930">
    <property type="match status" value="1"/>
</dbReference>
<keyword evidence="20" id="KW-0812">Transmembrane</keyword>
<dbReference type="SUPFAM" id="SSF48452">
    <property type="entry name" value="TPR-like"/>
    <property type="match status" value="2"/>
</dbReference>
<keyword evidence="10" id="KW-0479">Metal-binding</keyword>
<gene>
    <name evidence="23" type="ORF">GCM10007415_46520</name>
</gene>
<proteinExistence type="predicted"/>
<evidence type="ECO:0000256" key="13">
    <source>
        <dbReference type="ARBA" id="ARBA00022840"/>
    </source>
</evidence>
<evidence type="ECO:0000313" key="24">
    <source>
        <dbReference type="Proteomes" id="UP000660862"/>
    </source>
</evidence>
<name>A0A917I381_9SPHI</name>
<keyword evidence="15" id="KW-0902">Two-component regulatory system</keyword>
<protein>
    <recommendedName>
        <fullName evidence="5">Oxygen sensor histidine kinase NreB</fullName>
        <ecNumber evidence="4">2.7.13.3</ecNumber>
    </recommendedName>
    <alternativeName>
        <fullName evidence="18">Nitrogen regulation protein B</fullName>
    </alternativeName>
</protein>
<evidence type="ECO:0000256" key="10">
    <source>
        <dbReference type="ARBA" id="ARBA00022723"/>
    </source>
</evidence>
<evidence type="ECO:0000256" key="12">
    <source>
        <dbReference type="ARBA" id="ARBA00022777"/>
    </source>
</evidence>
<dbReference type="InterPro" id="IPR011990">
    <property type="entry name" value="TPR-like_helical_dom_sf"/>
</dbReference>
<keyword evidence="13" id="KW-0067">ATP-binding</keyword>
<dbReference type="PROSITE" id="PS50109">
    <property type="entry name" value="HIS_KIN"/>
    <property type="match status" value="1"/>
</dbReference>
<comment type="catalytic activity">
    <reaction evidence="1">
        <text>ATP + protein L-histidine = ADP + protein N-phospho-L-histidine.</text>
        <dbReference type="EC" id="2.7.13.3"/>
    </reaction>
</comment>
<evidence type="ECO:0000313" key="23">
    <source>
        <dbReference type="EMBL" id="GGH04827.1"/>
    </source>
</evidence>
<dbReference type="GO" id="GO:0046872">
    <property type="term" value="F:metal ion binding"/>
    <property type="evidence" value="ECO:0007669"/>
    <property type="project" value="UniProtKB-KW"/>
</dbReference>
<reference evidence="23" key="2">
    <citation type="submission" date="2020-09" db="EMBL/GenBank/DDBJ databases">
        <authorList>
            <person name="Sun Q."/>
            <person name="Zhou Y."/>
        </authorList>
    </citation>
    <scope>NUCLEOTIDE SEQUENCE</scope>
    <source>
        <strain evidence="23">CGMCC 1.12195</strain>
    </source>
</reference>
<comment type="function">
    <text evidence="17">Member of the two-component regulatory system NreB/NreC involved in the control of dissimilatory nitrate/nitrite reduction in response to oxygen. NreB functions as a direct oxygen sensor histidine kinase which is autophosphorylated, in the absence of oxygen, probably at the conserved histidine residue, and transfers its phosphate group probably to a conserved aspartate residue of NreC. NreB/NreC activates the expression of the nitrate (narGHJI) and nitrite (nir) reductase operons, as well as the putative nitrate transporter gene narT.</text>
</comment>
<dbReference type="GO" id="GO:0005524">
    <property type="term" value="F:ATP binding"/>
    <property type="evidence" value="ECO:0007669"/>
    <property type="project" value="UniProtKB-KW"/>
</dbReference>
<evidence type="ECO:0000256" key="21">
    <source>
        <dbReference type="SAM" id="SignalP"/>
    </source>
</evidence>
<comment type="caution">
    <text evidence="23">The sequence shown here is derived from an EMBL/GenBank/DDBJ whole genome shotgun (WGS) entry which is preliminary data.</text>
</comment>
<feature type="repeat" description="TPR" evidence="19">
    <location>
        <begin position="126"/>
        <end position="159"/>
    </location>
</feature>
<dbReference type="EMBL" id="BMER01000007">
    <property type="protein sequence ID" value="GGH04827.1"/>
    <property type="molecule type" value="Genomic_DNA"/>
</dbReference>
<evidence type="ECO:0000256" key="6">
    <source>
        <dbReference type="ARBA" id="ARBA00022485"/>
    </source>
</evidence>
<dbReference type="GO" id="GO:0005737">
    <property type="term" value="C:cytoplasm"/>
    <property type="evidence" value="ECO:0007669"/>
    <property type="project" value="UniProtKB-SubCell"/>
</dbReference>
<evidence type="ECO:0000256" key="19">
    <source>
        <dbReference type="PROSITE-ProRule" id="PRU00339"/>
    </source>
</evidence>
<evidence type="ECO:0000256" key="17">
    <source>
        <dbReference type="ARBA" id="ARBA00024827"/>
    </source>
</evidence>
<evidence type="ECO:0000256" key="8">
    <source>
        <dbReference type="ARBA" id="ARBA00022553"/>
    </source>
</evidence>
<dbReference type="PANTHER" id="PTHR24421:SF10">
    <property type="entry name" value="NITRATE_NITRITE SENSOR PROTEIN NARQ"/>
    <property type="match status" value="1"/>
</dbReference>
<keyword evidence="16" id="KW-0411">Iron-sulfur</keyword>
<evidence type="ECO:0000256" key="15">
    <source>
        <dbReference type="ARBA" id="ARBA00023012"/>
    </source>
</evidence>
<reference evidence="23" key="1">
    <citation type="journal article" date="2014" name="Int. J. Syst. Evol. Microbiol.">
        <title>Complete genome sequence of Corynebacterium casei LMG S-19264T (=DSM 44701T), isolated from a smear-ripened cheese.</title>
        <authorList>
            <consortium name="US DOE Joint Genome Institute (JGI-PGF)"/>
            <person name="Walter F."/>
            <person name="Albersmeier A."/>
            <person name="Kalinowski J."/>
            <person name="Ruckert C."/>
        </authorList>
    </citation>
    <scope>NUCLEOTIDE SEQUENCE</scope>
    <source>
        <strain evidence="23">CGMCC 1.12195</strain>
    </source>
</reference>
<keyword evidence="8" id="KW-0597">Phosphoprotein</keyword>
<sequence length="736" mass="82170">MKDLLSCYVFLALALCQTAFAQRNSSRDAIDSISQLITSEVDPEKRDELILKRAVQYPAEAYDQAVEEAEQVLVAAQRAVNAEGVVHAYITLGNINHKSRKYRQALGYDSLALNLAKDAGYRKGEVLAFGNIGREFYARGDLKTAAENYSKALALSPSNASTESLLTYYNQLGVINRIFGEFRQSIIYLDKGIDLAEENQELRSLALLYMNKANTLAETSQYDESATLHLKSITIKEQLGDRLGLGQSYGNLAIVFRRAKEYDKAISYFFKNRDIATALGEHKSLGLVASNLAVTYIEKGDFDEVRGFFNEAILNFDKISDIRGLGLSYHNYGNFLFDMNELDSAEVLMKRALGFREKVGSDTEISSTLANLGRLYLKAGKVGLAEKYILDAQSRLDTTHKTKGLLDVFSYLSTLYAKKGDYRKAFEYQSKFLDLEKSMLNENERINILKAESKYELEKRDLQLAFEKDKLRERQFNIILIAALVILALVALIGISLFRRKQAKERHQAQLMQLAQEHRIATARALREAEKEERKKIAGKLHDEVGAQLSIARLNINQLESTMFAADSEAGAKLEAAQKLLGDMSETVRAISHSLMPIALEKYGLKAAILDLVDAVNASGKIRVEEVIDGLANADSWSDEFRFGLYRIVQEVLSNIIKHAQASHVLVQIVELQRSVTIYMEDNGKGLDSNGAPLGLGLKLLKSNIEYFNGVIEINGRENQGTFVLIELPLESPAVG</sequence>
<evidence type="ECO:0000256" key="2">
    <source>
        <dbReference type="ARBA" id="ARBA00001966"/>
    </source>
</evidence>
<dbReference type="Pfam" id="PF13424">
    <property type="entry name" value="TPR_12"/>
    <property type="match status" value="1"/>
</dbReference>
<evidence type="ECO:0000256" key="14">
    <source>
        <dbReference type="ARBA" id="ARBA00023004"/>
    </source>
</evidence>
<evidence type="ECO:0000256" key="1">
    <source>
        <dbReference type="ARBA" id="ARBA00000085"/>
    </source>
</evidence>
<keyword evidence="20" id="KW-0472">Membrane</keyword>
<keyword evidence="21" id="KW-0732">Signal</keyword>
<feature type="repeat" description="TPR" evidence="19">
    <location>
        <begin position="406"/>
        <end position="439"/>
    </location>
</feature>
<dbReference type="Pfam" id="PF02518">
    <property type="entry name" value="HATPase_c"/>
    <property type="match status" value="1"/>
</dbReference>
<keyword evidence="20" id="KW-1133">Transmembrane helix</keyword>
<dbReference type="Gene3D" id="1.25.40.10">
    <property type="entry name" value="Tetratricopeptide repeat domain"/>
    <property type="match status" value="2"/>
</dbReference>
<dbReference type="SMART" id="SM00028">
    <property type="entry name" value="TPR"/>
    <property type="match status" value="9"/>
</dbReference>
<evidence type="ECO:0000256" key="11">
    <source>
        <dbReference type="ARBA" id="ARBA00022741"/>
    </source>
</evidence>
<dbReference type="GO" id="GO:0051539">
    <property type="term" value="F:4 iron, 4 sulfur cluster binding"/>
    <property type="evidence" value="ECO:0007669"/>
    <property type="project" value="UniProtKB-KW"/>
</dbReference>
<dbReference type="SUPFAM" id="SSF55874">
    <property type="entry name" value="ATPase domain of HSP90 chaperone/DNA topoisomerase II/histidine kinase"/>
    <property type="match status" value="1"/>
</dbReference>
<organism evidence="23 24">
    <name type="scientific">Parapedobacter pyrenivorans</name>
    <dbReference type="NCBI Taxonomy" id="1305674"/>
    <lineage>
        <taxon>Bacteria</taxon>
        <taxon>Pseudomonadati</taxon>
        <taxon>Bacteroidota</taxon>
        <taxon>Sphingobacteriia</taxon>
        <taxon>Sphingobacteriales</taxon>
        <taxon>Sphingobacteriaceae</taxon>
        <taxon>Parapedobacter</taxon>
    </lineage>
</organism>
<keyword evidence="9" id="KW-0808">Transferase</keyword>
<dbReference type="InterPro" id="IPR050482">
    <property type="entry name" value="Sensor_HK_TwoCompSys"/>
</dbReference>
<dbReference type="PANTHER" id="PTHR24421">
    <property type="entry name" value="NITRATE/NITRITE SENSOR PROTEIN NARX-RELATED"/>
    <property type="match status" value="1"/>
</dbReference>
<evidence type="ECO:0000256" key="7">
    <source>
        <dbReference type="ARBA" id="ARBA00022490"/>
    </source>
</evidence>
<comment type="cofactor">
    <cofactor evidence="2">
        <name>[4Fe-4S] cluster</name>
        <dbReference type="ChEBI" id="CHEBI:49883"/>
    </cofactor>
</comment>
<dbReference type="AlphaFoldDB" id="A0A917I381"/>
<dbReference type="InterPro" id="IPR005467">
    <property type="entry name" value="His_kinase_dom"/>
</dbReference>